<dbReference type="PANTHER" id="PTHR22993">
    <property type="entry name" value="FORMAMIDOPYRIMIDINE-DNA GLYCOSYLASE"/>
    <property type="match status" value="1"/>
</dbReference>
<feature type="binding site" evidence="15">
    <location>
        <position position="110"/>
    </location>
    <ligand>
        <name>DNA</name>
        <dbReference type="ChEBI" id="CHEBI:16991"/>
    </ligand>
</feature>
<feature type="binding site" evidence="15">
    <location>
        <position position="152"/>
    </location>
    <ligand>
        <name>DNA</name>
        <dbReference type="ChEBI" id="CHEBI:16991"/>
    </ligand>
</feature>
<comment type="similarity">
    <text evidence="2 15">Belongs to the FPG family.</text>
</comment>
<keyword evidence="11 15" id="KW-0456">Lyase</keyword>
<feature type="active site" description="Schiff-base intermediate with DNA" evidence="15">
    <location>
        <position position="2"/>
    </location>
</feature>
<evidence type="ECO:0000256" key="15">
    <source>
        <dbReference type="HAMAP-Rule" id="MF_00103"/>
    </source>
</evidence>
<evidence type="ECO:0000313" key="18">
    <source>
        <dbReference type="EMBL" id="MBB5018414.1"/>
    </source>
</evidence>
<dbReference type="Pfam" id="PF06827">
    <property type="entry name" value="zf-FPG_IleRS"/>
    <property type="match status" value="1"/>
</dbReference>
<feature type="active site" description="Proton donor; for beta-elimination activity" evidence="15">
    <location>
        <position position="58"/>
    </location>
</feature>
<evidence type="ECO:0000256" key="6">
    <source>
        <dbReference type="ARBA" id="ARBA00022771"/>
    </source>
</evidence>
<dbReference type="GO" id="GO:0034039">
    <property type="term" value="F:8-oxo-7,8-dihydroguanine DNA N-glycosylase activity"/>
    <property type="evidence" value="ECO:0007669"/>
    <property type="project" value="TreeGrafter"/>
</dbReference>
<dbReference type="CDD" id="cd08966">
    <property type="entry name" value="EcFpg-like_N"/>
    <property type="match status" value="1"/>
</dbReference>
<evidence type="ECO:0000313" key="19">
    <source>
        <dbReference type="Proteomes" id="UP000575898"/>
    </source>
</evidence>
<dbReference type="InterPro" id="IPR010979">
    <property type="entry name" value="Ribosomal_uS13-like_H2TH"/>
</dbReference>
<organism evidence="18 19">
    <name type="scientific">Chitinivorax tropicus</name>
    <dbReference type="NCBI Taxonomy" id="714531"/>
    <lineage>
        <taxon>Bacteria</taxon>
        <taxon>Pseudomonadati</taxon>
        <taxon>Pseudomonadota</taxon>
        <taxon>Betaproteobacteria</taxon>
        <taxon>Chitinivorax</taxon>
    </lineage>
</organism>
<evidence type="ECO:0000256" key="7">
    <source>
        <dbReference type="ARBA" id="ARBA00022801"/>
    </source>
</evidence>
<evidence type="ECO:0000256" key="1">
    <source>
        <dbReference type="ARBA" id="ARBA00001668"/>
    </source>
</evidence>
<keyword evidence="4 15" id="KW-0479">Metal-binding</keyword>
<evidence type="ECO:0000256" key="8">
    <source>
        <dbReference type="ARBA" id="ARBA00022833"/>
    </source>
</evidence>
<dbReference type="SUPFAM" id="SSF81624">
    <property type="entry name" value="N-terminal domain of MutM-like DNA repair proteins"/>
    <property type="match status" value="1"/>
</dbReference>
<evidence type="ECO:0000256" key="13">
    <source>
        <dbReference type="ARBA" id="ARBA00023295"/>
    </source>
</evidence>
<dbReference type="InterPro" id="IPR020629">
    <property type="entry name" value="FPG_Glyclase"/>
</dbReference>
<gene>
    <name evidence="15" type="primary">mutM</name>
    <name evidence="15" type="synonym">fpg</name>
    <name evidence="18" type="ORF">HNQ59_001702</name>
</gene>
<dbReference type="FunFam" id="3.20.190.10:FF:000001">
    <property type="entry name" value="Formamidopyrimidine-DNA glycosylase"/>
    <property type="match status" value="1"/>
</dbReference>
<dbReference type="EC" id="3.2.2.23" evidence="15"/>
<comment type="catalytic activity">
    <reaction evidence="1 15">
        <text>Hydrolysis of DNA containing ring-opened 7-methylguanine residues, releasing 2,6-diamino-4-hydroxy-5-(N-methyl)formamidopyrimidine.</text>
        <dbReference type="EC" id="3.2.2.23"/>
    </reaction>
</comment>
<dbReference type="GO" id="GO:0006284">
    <property type="term" value="P:base-excision repair"/>
    <property type="evidence" value="ECO:0007669"/>
    <property type="project" value="InterPro"/>
</dbReference>
<comment type="catalytic activity">
    <reaction evidence="14 15">
        <text>2'-deoxyribonucleotide-(2'-deoxyribose 5'-phosphate)-2'-deoxyribonucleotide-DNA = a 3'-end 2'-deoxyribonucleotide-(2,3-dehydro-2,3-deoxyribose 5'-phosphate)-DNA + a 5'-end 5'-phospho-2'-deoxyribonucleoside-DNA + H(+)</text>
        <dbReference type="Rhea" id="RHEA:66592"/>
        <dbReference type="Rhea" id="RHEA-COMP:13180"/>
        <dbReference type="Rhea" id="RHEA-COMP:16897"/>
        <dbReference type="Rhea" id="RHEA-COMP:17067"/>
        <dbReference type="ChEBI" id="CHEBI:15378"/>
        <dbReference type="ChEBI" id="CHEBI:136412"/>
        <dbReference type="ChEBI" id="CHEBI:157695"/>
        <dbReference type="ChEBI" id="CHEBI:167181"/>
        <dbReference type="EC" id="4.2.99.18"/>
    </reaction>
</comment>
<accession>A0A840MGQ5</accession>
<evidence type="ECO:0000256" key="10">
    <source>
        <dbReference type="ARBA" id="ARBA00023204"/>
    </source>
</evidence>
<feature type="active site" description="Proton donor; for delta-elimination activity" evidence="15">
    <location>
        <position position="261"/>
    </location>
</feature>
<keyword evidence="10 15" id="KW-0234">DNA repair</keyword>
<name>A0A840MGQ5_9PROT</name>
<dbReference type="EC" id="4.2.99.18" evidence="15"/>
<keyword evidence="12 15" id="KW-0511">Multifunctional enzyme</keyword>
<dbReference type="EMBL" id="JACHHY010000008">
    <property type="protein sequence ID" value="MBB5018414.1"/>
    <property type="molecule type" value="Genomic_DNA"/>
</dbReference>
<dbReference type="AlphaFoldDB" id="A0A840MGQ5"/>
<dbReference type="Proteomes" id="UP000575898">
    <property type="component" value="Unassembled WGS sequence"/>
</dbReference>
<dbReference type="SUPFAM" id="SSF57716">
    <property type="entry name" value="Glucocorticoid receptor-like (DNA-binding domain)"/>
    <property type="match status" value="1"/>
</dbReference>
<dbReference type="InterPro" id="IPR010663">
    <property type="entry name" value="Znf_FPG/IleRS"/>
</dbReference>
<keyword evidence="8 15" id="KW-0862">Zinc</keyword>
<protein>
    <recommendedName>
        <fullName evidence="15">Formamidopyrimidine-DNA glycosylase</fullName>
        <shortName evidence="15">Fapy-DNA glycosylase</shortName>
        <ecNumber evidence="15">3.2.2.23</ecNumber>
    </recommendedName>
    <alternativeName>
        <fullName evidence="15">DNA-(apurinic or apyrimidinic site) lyase MutM</fullName>
        <shortName evidence="15">AP lyase MutM</shortName>
        <ecNumber evidence="15">4.2.99.18</ecNumber>
    </alternativeName>
</protein>
<dbReference type="SMART" id="SM01232">
    <property type="entry name" value="H2TH"/>
    <property type="match status" value="1"/>
</dbReference>
<dbReference type="Gene3D" id="3.20.190.10">
    <property type="entry name" value="MutM-like, N-terminal"/>
    <property type="match status" value="1"/>
</dbReference>
<keyword evidence="13 15" id="KW-0326">Glycosidase</keyword>
<keyword evidence="9 15" id="KW-0238">DNA-binding</keyword>
<dbReference type="NCBIfam" id="TIGR00577">
    <property type="entry name" value="fpg"/>
    <property type="match status" value="1"/>
</dbReference>
<dbReference type="RefSeq" id="WP_184037656.1">
    <property type="nucleotide sequence ID" value="NZ_JACHHY010000008.1"/>
</dbReference>
<evidence type="ECO:0000256" key="5">
    <source>
        <dbReference type="ARBA" id="ARBA00022763"/>
    </source>
</evidence>
<dbReference type="SMART" id="SM00898">
    <property type="entry name" value="Fapy_DNA_glyco"/>
    <property type="match status" value="1"/>
</dbReference>
<dbReference type="GO" id="GO:0008270">
    <property type="term" value="F:zinc ion binding"/>
    <property type="evidence" value="ECO:0007669"/>
    <property type="project" value="UniProtKB-UniRule"/>
</dbReference>
<dbReference type="InterPro" id="IPR012319">
    <property type="entry name" value="FPG_cat"/>
</dbReference>
<keyword evidence="5 15" id="KW-0227">DNA damage</keyword>
<feature type="domain" description="Formamidopyrimidine-DNA glycosylase catalytic" evidence="17">
    <location>
        <begin position="2"/>
        <end position="113"/>
    </location>
</feature>
<dbReference type="PANTHER" id="PTHR22993:SF9">
    <property type="entry name" value="FORMAMIDOPYRIMIDINE-DNA GLYCOSYLASE"/>
    <property type="match status" value="1"/>
</dbReference>
<dbReference type="InterPro" id="IPR000214">
    <property type="entry name" value="Znf_DNA_glyclase/AP_lyase"/>
</dbReference>
<sequence length="271" mass="30013">MPELPEVETTRRGIEPSMIGQIIQNVIIRHHGLRWPIPDDLPQRLTGSTIRAIKRRAKYLLIDLGHGGVLIHLGMSGSLRILAKSTPPKKHDHLDIEFSPDLALRLHDPRRFGAVLWQPGRVEDHPLLTNLGPEPLEADFDAAYLHAALSKRQIAIKPAIMDNHIVVGVGNIYASESLFRAGIHPETQANQVSQAHCKKLVSAIKATLQDALKAGGSTLRDFVNSDGTSGYFQLQTYVYDRAGQGCKICGSEIRQIRQGQRSTFYCTGCQH</sequence>
<dbReference type="PROSITE" id="PS51066">
    <property type="entry name" value="ZF_FPG_2"/>
    <property type="match status" value="1"/>
</dbReference>
<evidence type="ECO:0000256" key="3">
    <source>
        <dbReference type="ARBA" id="ARBA00011245"/>
    </source>
</evidence>
<dbReference type="NCBIfam" id="NF002211">
    <property type="entry name" value="PRK01103.1"/>
    <property type="match status" value="1"/>
</dbReference>
<dbReference type="FunFam" id="1.10.8.50:FF:000003">
    <property type="entry name" value="Formamidopyrimidine-DNA glycosylase"/>
    <property type="match status" value="1"/>
</dbReference>
<dbReference type="Pfam" id="PF06831">
    <property type="entry name" value="H2TH"/>
    <property type="match status" value="1"/>
</dbReference>
<evidence type="ECO:0000256" key="2">
    <source>
        <dbReference type="ARBA" id="ARBA00009409"/>
    </source>
</evidence>
<keyword evidence="7 15" id="KW-0378">Hydrolase</keyword>
<comment type="caution">
    <text evidence="18">The sequence shown here is derived from an EMBL/GenBank/DDBJ whole genome shotgun (WGS) entry which is preliminary data.</text>
</comment>
<comment type="function">
    <text evidence="15">Involved in base excision repair of DNA damaged by oxidation or by mutagenic agents. Acts as DNA glycosylase that recognizes and removes damaged bases. Has a preference for oxidized purines, such as 7,8-dihydro-8-oxoguanine (8-oxoG). Has AP (apurinic/apyrimidinic) lyase activity and introduces nicks in the DNA strand. Cleaves the DNA backbone by beta-delta elimination to generate a single-strand break at the site of the removed base with both 3'- and 5'-phosphates.</text>
</comment>
<dbReference type="Gene3D" id="1.10.8.50">
    <property type="match status" value="1"/>
</dbReference>
<feature type="active site" description="Proton donor" evidence="15">
    <location>
        <position position="3"/>
    </location>
</feature>
<keyword evidence="6 15" id="KW-0863">Zinc-finger</keyword>
<evidence type="ECO:0000256" key="4">
    <source>
        <dbReference type="ARBA" id="ARBA00022723"/>
    </source>
</evidence>
<dbReference type="GO" id="GO:0140078">
    <property type="term" value="F:class I DNA-(apurinic or apyrimidinic site) endonuclease activity"/>
    <property type="evidence" value="ECO:0007669"/>
    <property type="project" value="UniProtKB-EC"/>
</dbReference>
<dbReference type="InterPro" id="IPR035937">
    <property type="entry name" value="FPG_N"/>
</dbReference>
<comment type="subunit">
    <text evidence="3 15">Monomer.</text>
</comment>
<feature type="binding site" evidence="15">
    <location>
        <position position="91"/>
    </location>
    <ligand>
        <name>DNA</name>
        <dbReference type="ChEBI" id="CHEBI:16991"/>
    </ligand>
</feature>
<evidence type="ECO:0000256" key="9">
    <source>
        <dbReference type="ARBA" id="ARBA00023125"/>
    </source>
</evidence>
<evidence type="ECO:0000256" key="14">
    <source>
        <dbReference type="ARBA" id="ARBA00044632"/>
    </source>
</evidence>
<proteinExistence type="inferred from homology"/>
<feature type="domain" description="FPG-type" evidence="16">
    <location>
        <begin position="237"/>
        <end position="271"/>
    </location>
</feature>
<evidence type="ECO:0000259" key="17">
    <source>
        <dbReference type="PROSITE" id="PS51068"/>
    </source>
</evidence>
<dbReference type="HAMAP" id="MF_00103">
    <property type="entry name" value="Fapy_DNA_glycosyl"/>
    <property type="match status" value="1"/>
</dbReference>
<dbReference type="GO" id="GO:0003684">
    <property type="term" value="F:damaged DNA binding"/>
    <property type="evidence" value="ECO:0007669"/>
    <property type="project" value="InterPro"/>
</dbReference>
<evidence type="ECO:0000256" key="11">
    <source>
        <dbReference type="ARBA" id="ARBA00023239"/>
    </source>
</evidence>
<dbReference type="InterPro" id="IPR015886">
    <property type="entry name" value="H2TH_FPG"/>
</dbReference>
<dbReference type="PROSITE" id="PS01242">
    <property type="entry name" value="ZF_FPG_1"/>
    <property type="match status" value="1"/>
</dbReference>
<comment type="cofactor">
    <cofactor evidence="15">
        <name>Zn(2+)</name>
        <dbReference type="ChEBI" id="CHEBI:29105"/>
    </cofactor>
    <text evidence="15">Binds 1 zinc ion per subunit.</text>
</comment>
<dbReference type="Pfam" id="PF01149">
    <property type="entry name" value="Fapy_DNA_glyco"/>
    <property type="match status" value="1"/>
</dbReference>
<reference evidence="18 19" key="1">
    <citation type="submission" date="2020-08" db="EMBL/GenBank/DDBJ databases">
        <title>Genomic Encyclopedia of Type Strains, Phase IV (KMG-IV): sequencing the most valuable type-strain genomes for metagenomic binning, comparative biology and taxonomic classification.</title>
        <authorList>
            <person name="Goeker M."/>
        </authorList>
    </citation>
    <scope>NUCLEOTIDE SEQUENCE [LARGE SCALE GENOMIC DNA]</scope>
    <source>
        <strain evidence="18 19">DSM 27165</strain>
    </source>
</reference>
<dbReference type="InterPro" id="IPR015887">
    <property type="entry name" value="DNA_glyclase_Znf_dom_DNA_BS"/>
</dbReference>
<evidence type="ECO:0000256" key="12">
    <source>
        <dbReference type="ARBA" id="ARBA00023268"/>
    </source>
</evidence>
<dbReference type="SUPFAM" id="SSF46946">
    <property type="entry name" value="S13-like H2TH domain"/>
    <property type="match status" value="1"/>
</dbReference>
<dbReference type="PROSITE" id="PS51068">
    <property type="entry name" value="FPG_CAT"/>
    <property type="match status" value="1"/>
</dbReference>
<evidence type="ECO:0000259" key="16">
    <source>
        <dbReference type="PROSITE" id="PS51066"/>
    </source>
</evidence>
<keyword evidence="19" id="KW-1185">Reference proteome</keyword>